<comment type="caution">
    <text evidence="2">The sequence shown here is derived from an EMBL/GenBank/DDBJ whole genome shotgun (WGS) entry which is preliminary data.</text>
</comment>
<dbReference type="Proteomes" id="UP000237105">
    <property type="component" value="Unassembled WGS sequence"/>
</dbReference>
<comment type="subcellular location">
    <subcellularLocation>
        <location evidence="1">Cell envelope</location>
    </subcellularLocation>
</comment>
<proteinExistence type="predicted"/>
<dbReference type="InterPro" id="IPR032675">
    <property type="entry name" value="LRR_dom_sf"/>
</dbReference>
<gene>
    <name evidence="2" type="ORF">PanWU01x14_357560</name>
</gene>
<dbReference type="STRING" id="3476.A0A2P5A8M3"/>
<reference evidence="3" key="1">
    <citation type="submission" date="2016-06" db="EMBL/GenBank/DDBJ databases">
        <title>Parallel loss of symbiosis genes in relatives of nitrogen-fixing non-legume Parasponia.</title>
        <authorList>
            <person name="Van Velzen R."/>
            <person name="Holmer R."/>
            <person name="Bu F."/>
            <person name="Rutten L."/>
            <person name="Van Zeijl A."/>
            <person name="Liu W."/>
            <person name="Santuari L."/>
            <person name="Cao Q."/>
            <person name="Sharma T."/>
            <person name="Shen D."/>
            <person name="Roswanjaya Y."/>
            <person name="Wardhani T."/>
            <person name="Kalhor M.S."/>
            <person name="Jansen J."/>
            <person name="Van den Hoogen J."/>
            <person name="Gungor B."/>
            <person name="Hartog M."/>
            <person name="Hontelez J."/>
            <person name="Verver J."/>
            <person name="Yang W.-C."/>
            <person name="Schijlen E."/>
            <person name="Repin R."/>
            <person name="Schilthuizen M."/>
            <person name="Schranz E."/>
            <person name="Heidstra R."/>
            <person name="Miyata K."/>
            <person name="Fedorova E."/>
            <person name="Kohlen W."/>
            <person name="Bisseling T."/>
            <person name="Smit S."/>
            <person name="Geurts R."/>
        </authorList>
    </citation>
    <scope>NUCLEOTIDE SEQUENCE [LARGE SCALE GENOMIC DNA]</scope>
    <source>
        <strain evidence="3">cv. WU1-14</strain>
    </source>
</reference>
<sequence length="167" mass="18586">MPKLQYLGLDRNRLTGPIPDSFGEFQAQDFYLILSHNNLSGPVPASLGKKKDFDTVDLSRNRLEGNPSAFFGSDKTIQILDLSRNLLEFDFSRVEFSKRLINLDLNHNKIYGSLPVGLTALDNLQGLNVSYNRLCGKIPVGGKLQSFDTTSYFHNRCLCGAPLASCK</sequence>
<dbReference type="PANTHER" id="PTHR48059">
    <property type="entry name" value="POLYGALACTURONASE INHIBITOR 1"/>
    <property type="match status" value="1"/>
</dbReference>
<accession>A0A2P5A8M3</accession>
<protein>
    <submittedName>
        <fullName evidence="2">LRR domain containing protein</fullName>
    </submittedName>
</protein>
<organism evidence="2 3">
    <name type="scientific">Parasponia andersonii</name>
    <name type="common">Sponia andersonii</name>
    <dbReference type="NCBI Taxonomy" id="3476"/>
    <lineage>
        <taxon>Eukaryota</taxon>
        <taxon>Viridiplantae</taxon>
        <taxon>Streptophyta</taxon>
        <taxon>Embryophyta</taxon>
        <taxon>Tracheophyta</taxon>
        <taxon>Spermatophyta</taxon>
        <taxon>Magnoliopsida</taxon>
        <taxon>eudicotyledons</taxon>
        <taxon>Gunneridae</taxon>
        <taxon>Pentapetalae</taxon>
        <taxon>rosids</taxon>
        <taxon>fabids</taxon>
        <taxon>Rosales</taxon>
        <taxon>Cannabaceae</taxon>
        <taxon>Parasponia</taxon>
    </lineage>
</organism>
<dbReference type="OrthoDB" id="676979at2759"/>
<dbReference type="InterPro" id="IPR051848">
    <property type="entry name" value="PGIP"/>
</dbReference>
<keyword evidence="3" id="KW-1185">Reference proteome</keyword>
<dbReference type="EMBL" id="JXTB01000775">
    <property type="protein sequence ID" value="PON32877.1"/>
    <property type="molecule type" value="Genomic_DNA"/>
</dbReference>
<dbReference type="SUPFAM" id="SSF52058">
    <property type="entry name" value="L domain-like"/>
    <property type="match status" value="1"/>
</dbReference>
<dbReference type="Pfam" id="PF00560">
    <property type="entry name" value="LRR_1"/>
    <property type="match status" value="4"/>
</dbReference>
<evidence type="ECO:0000256" key="1">
    <source>
        <dbReference type="ARBA" id="ARBA00004196"/>
    </source>
</evidence>
<dbReference type="AlphaFoldDB" id="A0A2P5A8M3"/>
<dbReference type="InterPro" id="IPR001611">
    <property type="entry name" value="Leu-rich_rpt"/>
</dbReference>
<evidence type="ECO:0000313" key="3">
    <source>
        <dbReference type="Proteomes" id="UP000237105"/>
    </source>
</evidence>
<dbReference type="Gene3D" id="3.80.10.10">
    <property type="entry name" value="Ribonuclease Inhibitor"/>
    <property type="match status" value="1"/>
</dbReference>
<name>A0A2P5A8M3_PARAD</name>
<dbReference type="PANTHER" id="PTHR48059:SF4">
    <property type="entry name" value="POLYGALACTURONASE INHIBITOR 1-RELATED"/>
    <property type="match status" value="1"/>
</dbReference>
<evidence type="ECO:0000313" key="2">
    <source>
        <dbReference type="EMBL" id="PON32877.1"/>
    </source>
</evidence>